<feature type="transmembrane region" description="Helical" evidence="6">
    <location>
        <begin position="253"/>
        <end position="274"/>
    </location>
</feature>
<dbReference type="Pfam" id="PF02653">
    <property type="entry name" value="BPD_transp_2"/>
    <property type="match status" value="1"/>
</dbReference>
<evidence type="ECO:0000256" key="2">
    <source>
        <dbReference type="ARBA" id="ARBA00022475"/>
    </source>
</evidence>
<keyword evidence="4 6" id="KW-1133">Transmembrane helix</keyword>
<feature type="transmembrane region" description="Helical" evidence="6">
    <location>
        <begin position="28"/>
        <end position="51"/>
    </location>
</feature>
<dbReference type="OrthoDB" id="9809785at2"/>
<feature type="transmembrane region" description="Helical" evidence="6">
    <location>
        <begin position="103"/>
        <end position="119"/>
    </location>
</feature>
<dbReference type="PANTHER" id="PTHR47089">
    <property type="entry name" value="ABC TRANSPORTER, PERMEASE PROTEIN"/>
    <property type="match status" value="1"/>
</dbReference>
<protein>
    <submittedName>
        <fullName evidence="7">Simple sugar transport system permease protein</fullName>
    </submittedName>
</protein>
<keyword evidence="8" id="KW-1185">Reference proteome</keyword>
<keyword evidence="7" id="KW-0813">Transport</keyword>
<evidence type="ECO:0000256" key="5">
    <source>
        <dbReference type="ARBA" id="ARBA00023136"/>
    </source>
</evidence>
<evidence type="ECO:0000256" key="6">
    <source>
        <dbReference type="SAM" id="Phobius"/>
    </source>
</evidence>
<accession>A0A4R1NQQ3</accession>
<dbReference type="InterPro" id="IPR001851">
    <property type="entry name" value="ABC_transp_permease"/>
</dbReference>
<organism evidence="7 8">
    <name type="scientific">Sodalis ligni</name>
    <dbReference type="NCBI Taxonomy" id="2697027"/>
    <lineage>
        <taxon>Bacteria</taxon>
        <taxon>Pseudomonadati</taxon>
        <taxon>Pseudomonadota</taxon>
        <taxon>Gammaproteobacteria</taxon>
        <taxon>Enterobacterales</taxon>
        <taxon>Bruguierivoracaceae</taxon>
        <taxon>Sodalis</taxon>
    </lineage>
</organism>
<keyword evidence="7" id="KW-0762">Sugar transport</keyword>
<feature type="transmembrane region" description="Helical" evidence="6">
    <location>
        <begin position="209"/>
        <end position="232"/>
    </location>
</feature>
<dbReference type="CDD" id="cd06580">
    <property type="entry name" value="TM_PBP1_transp_TpRbsC_like"/>
    <property type="match status" value="1"/>
</dbReference>
<comment type="subcellular location">
    <subcellularLocation>
        <location evidence="1">Cell inner membrane</location>
        <topology evidence="1">Multi-pass membrane protein</topology>
    </subcellularLocation>
</comment>
<feature type="transmembrane region" description="Helical" evidence="6">
    <location>
        <begin position="294"/>
        <end position="319"/>
    </location>
</feature>
<keyword evidence="5 6" id="KW-0472">Membrane</keyword>
<proteinExistence type="predicted"/>
<keyword evidence="3 6" id="KW-0812">Transmembrane</keyword>
<feature type="transmembrane region" description="Helical" evidence="6">
    <location>
        <begin position="159"/>
        <end position="182"/>
    </location>
</feature>
<feature type="transmembrane region" description="Helical" evidence="6">
    <location>
        <begin position="331"/>
        <end position="351"/>
    </location>
</feature>
<dbReference type="RefSeq" id="WP_132927048.1">
    <property type="nucleotide sequence ID" value="NZ_SJOI01000001.1"/>
</dbReference>
<dbReference type="EMBL" id="SJOI01000001">
    <property type="protein sequence ID" value="TCL07106.1"/>
    <property type="molecule type" value="Genomic_DNA"/>
</dbReference>
<evidence type="ECO:0000256" key="4">
    <source>
        <dbReference type="ARBA" id="ARBA00022989"/>
    </source>
</evidence>
<evidence type="ECO:0000313" key="7">
    <source>
        <dbReference type="EMBL" id="TCL07106.1"/>
    </source>
</evidence>
<dbReference type="Proteomes" id="UP000294555">
    <property type="component" value="Unassembled WGS sequence"/>
</dbReference>
<evidence type="ECO:0000256" key="1">
    <source>
        <dbReference type="ARBA" id="ARBA00004429"/>
    </source>
</evidence>
<comment type="caution">
    <text evidence="7">The sequence shown here is derived from an EMBL/GenBank/DDBJ whole genome shotgun (WGS) entry which is preliminary data.</text>
</comment>
<gene>
    <name evidence="7" type="ORF">EZJ58_5410</name>
</gene>
<keyword evidence="2" id="KW-1003">Cell membrane</keyword>
<dbReference type="GO" id="GO:0022857">
    <property type="term" value="F:transmembrane transporter activity"/>
    <property type="evidence" value="ECO:0007669"/>
    <property type="project" value="InterPro"/>
</dbReference>
<reference evidence="7 8" key="1">
    <citation type="submission" date="2019-02" db="EMBL/GenBank/DDBJ databases">
        <title>Investigation of anaerobic lignin degradation for improved lignocellulosic biofuels.</title>
        <authorList>
            <person name="Deangelis K."/>
        </authorList>
    </citation>
    <scope>NUCLEOTIDE SEQUENCE [LARGE SCALE GENOMIC DNA]</scope>
    <source>
        <strain evidence="7 8">159R</strain>
    </source>
</reference>
<name>A0A4R1NQQ3_9GAMM</name>
<evidence type="ECO:0000313" key="8">
    <source>
        <dbReference type="Proteomes" id="UP000294555"/>
    </source>
</evidence>
<dbReference type="AlphaFoldDB" id="A0A4R1NQQ3"/>
<dbReference type="GO" id="GO:0005886">
    <property type="term" value="C:plasma membrane"/>
    <property type="evidence" value="ECO:0007669"/>
    <property type="project" value="UniProtKB-SubCell"/>
</dbReference>
<feature type="transmembrane region" description="Helical" evidence="6">
    <location>
        <begin position="125"/>
        <end position="147"/>
    </location>
</feature>
<dbReference type="PANTHER" id="PTHR47089:SF1">
    <property type="entry name" value="GUANOSINE ABC TRANSPORTER PERMEASE PROTEIN NUPP"/>
    <property type="match status" value="1"/>
</dbReference>
<sequence>MSSRSEDTGITSRHGPARARLKNALAQAGLSVGPVFIALLITGGLLLLMGVNPLEYYGYILHKGLLTPVGFEATLTRMGPLLLMGASLIAAFRAGLWNLGGDGQFLLGAVLASALAAPLDSLGAPVWLTLVAGLAAGAAMGAVWSLLPAMLKAWQDINEIITSLMMSFLGISLANVLVKLVFFDPGTTVPETRTLPYGHRLPPLFGTDISSGLLIGLAAVIAVHALMSRTAFGLQLRTIGANPRAAKHAGLPLPLLTMAVFALSSALAGLAGAVEVLGIEGNVRADWNPAYSLVVVPLVFLARFNGYGTIAFVFVFSVLSIGSESAARRMGVPNHFTLVTVAILLFVFALLEMAAQRRRDRDGSL</sequence>
<evidence type="ECO:0000256" key="3">
    <source>
        <dbReference type="ARBA" id="ARBA00022692"/>
    </source>
</evidence>